<protein>
    <recommendedName>
        <fullName evidence="1">PIN domain-containing protein</fullName>
    </recommendedName>
</protein>
<name>A0AAW5R8N0_ACIJU</name>
<evidence type="ECO:0000313" key="2">
    <source>
        <dbReference type="EMBL" id="MCU4395755.1"/>
    </source>
</evidence>
<dbReference type="EMBL" id="JAHPRE010000005">
    <property type="protein sequence ID" value="MCU4395755.1"/>
    <property type="molecule type" value="Genomic_DNA"/>
</dbReference>
<dbReference type="Proteomes" id="UP001208534">
    <property type="component" value="Unassembled WGS sequence"/>
</dbReference>
<proteinExistence type="predicted"/>
<evidence type="ECO:0000313" key="4">
    <source>
        <dbReference type="Proteomes" id="UP001208534"/>
    </source>
</evidence>
<organism evidence="2 4">
    <name type="scientific">Acinetobacter junii</name>
    <dbReference type="NCBI Taxonomy" id="40215"/>
    <lineage>
        <taxon>Bacteria</taxon>
        <taxon>Pseudomonadati</taxon>
        <taxon>Pseudomonadota</taxon>
        <taxon>Gammaproteobacteria</taxon>
        <taxon>Moraxellales</taxon>
        <taxon>Moraxellaceae</taxon>
        <taxon>Acinetobacter</taxon>
    </lineage>
</organism>
<sequence length="164" mass="18922">MKFIIDADIIRSAGYSEHPISSTSRNLLEEVIKHKGETVYCKTLMAEWRKHKSTYSTRWIASMMSKKKLILIPVKTEAKDFLDSLEESKDKKVALKDAHLVDLAIASNKIIFSNDTNAKNAFSKLLDNRSNFKKIYWLSPRDDMNIILNYALKNKIINDNNLEI</sequence>
<dbReference type="AlphaFoldDB" id="A0AAW5R8N0"/>
<dbReference type="InterPro" id="IPR029060">
    <property type="entry name" value="PIN-like_dom_sf"/>
</dbReference>
<comment type="caution">
    <text evidence="2">The sequence shown here is derived from an EMBL/GenBank/DDBJ whole genome shotgun (WGS) entry which is preliminary data.</text>
</comment>
<evidence type="ECO:0000313" key="3">
    <source>
        <dbReference type="EMBL" id="MEK0253328.1"/>
    </source>
</evidence>
<gene>
    <name evidence="2" type="ORF">KTH64_01945</name>
    <name evidence="3" type="ORF">WM018_12660</name>
</gene>
<feature type="domain" description="PIN" evidence="1">
    <location>
        <begin position="1"/>
        <end position="120"/>
    </location>
</feature>
<dbReference type="EMBL" id="JBBMLE010000054">
    <property type="protein sequence ID" value="MEK0253328.1"/>
    <property type="molecule type" value="Genomic_DNA"/>
</dbReference>
<keyword evidence="5" id="KW-1185">Reference proteome</keyword>
<evidence type="ECO:0000259" key="1">
    <source>
        <dbReference type="SMART" id="SM00670"/>
    </source>
</evidence>
<evidence type="ECO:0000313" key="5">
    <source>
        <dbReference type="Proteomes" id="UP001498501"/>
    </source>
</evidence>
<reference evidence="3 5" key="2">
    <citation type="submission" date="2024-03" db="EMBL/GenBank/DDBJ databases">
        <title>Cross-transmission of Acinetobacter junii carrying blaOXA-58 in a neonatal intensive care unit.</title>
        <authorList>
            <person name="Bour M."/>
            <person name="Potron A."/>
            <person name="Lecointe D."/>
        </authorList>
    </citation>
    <scope>NUCLEOTIDE SEQUENCE [LARGE SCALE GENOMIC DNA]</scope>
    <source>
        <strain evidence="3 5">21A3096 case 1</strain>
    </source>
</reference>
<dbReference type="SMART" id="SM00670">
    <property type="entry name" value="PINc"/>
    <property type="match status" value="1"/>
</dbReference>
<accession>A0AAW5R8N0</accession>
<dbReference type="RefSeq" id="WP_262578306.1">
    <property type="nucleotide sequence ID" value="NZ_JAHPRE010000005.1"/>
</dbReference>
<reference evidence="2" key="1">
    <citation type="submission" date="2021-06" db="EMBL/GenBank/DDBJ databases">
        <title>Propagation of a rapidly emergent carbapenem-resistant Acinetobacter baumannii lineage by various extra-hospital transmission networks.</title>
        <authorList>
            <person name="Calix J."/>
        </authorList>
    </citation>
    <scope>NUCLEOTIDE SEQUENCE</scope>
    <source>
        <strain evidence="2">WU_MDCI_Aw63</strain>
    </source>
</reference>
<dbReference type="SUPFAM" id="SSF88723">
    <property type="entry name" value="PIN domain-like"/>
    <property type="match status" value="1"/>
</dbReference>
<dbReference type="Proteomes" id="UP001498501">
    <property type="component" value="Unassembled WGS sequence"/>
</dbReference>
<dbReference type="InterPro" id="IPR002716">
    <property type="entry name" value="PIN_dom"/>
</dbReference>